<name>A0A520LKS8_9GAMM</name>
<reference evidence="10 11" key="1">
    <citation type="submission" date="2019-02" db="EMBL/GenBank/DDBJ databases">
        <title>Prokaryotic population dynamics and viral predation in marine succession experiment using metagenomics: the confinement effect.</title>
        <authorList>
            <person name="Haro-Moreno J.M."/>
            <person name="Rodriguez-Valera F."/>
            <person name="Lopez-Perez M."/>
        </authorList>
    </citation>
    <scope>NUCLEOTIDE SEQUENCE [LARGE SCALE GENOMIC DNA]</scope>
    <source>
        <strain evidence="10">MED-G169</strain>
    </source>
</reference>
<keyword evidence="6 8" id="KW-0472">Membrane</keyword>
<keyword evidence="5" id="KW-0798">TonB box</keyword>
<keyword evidence="3 8" id="KW-1134">Transmembrane beta strand</keyword>
<comment type="caution">
    <text evidence="10">The sequence shown here is derived from an EMBL/GenBank/DDBJ whole genome shotgun (WGS) entry which is preliminary data.</text>
</comment>
<dbReference type="AlphaFoldDB" id="A0A520LKS8"/>
<dbReference type="PANTHER" id="PTHR47234">
    <property type="match status" value="1"/>
</dbReference>
<dbReference type="Pfam" id="PF00593">
    <property type="entry name" value="TonB_dep_Rec_b-barrel"/>
    <property type="match status" value="1"/>
</dbReference>
<keyword evidence="7 8" id="KW-0998">Cell outer membrane</keyword>
<sequence length="440" mass="48374">MTFTDEMIDYVGIVLTDTIHSEQQQYGFSFEGTVMELPAGDMKAAFGYEYREEEYNFRPDGAKVKRQVTGNKGAGTEGEYDVSSFYGEALIPLFDNGMQSVNLEAGFRSDDFSTFGSNTSIMAKIDATLMEGLRLRATYSDVYRAPGVYDLYAGAADSFPTYNDPCNATNFANSPGCAQIAPQLDSQVLATIGGNPGLQPEQGDTFTAGLVYSTVVNDIDMNVTLDYYQLNGSDVISSLGVDYILNACYVDLSQPACDLVTRRADYSVGNVLNAALNVAEFMADGIDFQFDMSMDYLDGVITGDILWSHQLGNERVAFPGDDVDDLTGRYVGEMYAEDKISYKVAYMKDDWSVSYLGEYISGVDSEILYAAGTQPIDSFLYHDIVGSYNVTDMGLRIAVGLTNITDEAPPYMDYGFNGMTDPSTYRLAGQSYYMRLTKSF</sequence>
<organism evidence="10 11">
    <name type="scientific">SAR92 clade bacterium</name>
    <dbReference type="NCBI Taxonomy" id="2315479"/>
    <lineage>
        <taxon>Bacteria</taxon>
        <taxon>Pseudomonadati</taxon>
        <taxon>Pseudomonadota</taxon>
        <taxon>Gammaproteobacteria</taxon>
        <taxon>Cellvibrionales</taxon>
        <taxon>Porticoccaceae</taxon>
        <taxon>SAR92 clade</taxon>
    </lineage>
</organism>
<dbReference type="GO" id="GO:0009279">
    <property type="term" value="C:cell outer membrane"/>
    <property type="evidence" value="ECO:0007669"/>
    <property type="project" value="UniProtKB-SubCell"/>
</dbReference>
<gene>
    <name evidence="10" type="ORF">EVB02_03315</name>
</gene>
<comment type="similarity">
    <text evidence="8">Belongs to the TonB-dependent receptor family.</text>
</comment>
<evidence type="ECO:0000256" key="4">
    <source>
        <dbReference type="ARBA" id="ARBA00022692"/>
    </source>
</evidence>
<evidence type="ECO:0000313" key="11">
    <source>
        <dbReference type="Proteomes" id="UP000318148"/>
    </source>
</evidence>
<dbReference type="EMBL" id="SHBO01000040">
    <property type="protein sequence ID" value="RZO05561.1"/>
    <property type="molecule type" value="Genomic_DNA"/>
</dbReference>
<dbReference type="PANTHER" id="PTHR47234:SF2">
    <property type="entry name" value="TONB-DEPENDENT RECEPTOR"/>
    <property type="match status" value="1"/>
</dbReference>
<accession>A0A520LKS8</accession>
<evidence type="ECO:0000256" key="3">
    <source>
        <dbReference type="ARBA" id="ARBA00022452"/>
    </source>
</evidence>
<comment type="subcellular location">
    <subcellularLocation>
        <location evidence="1 8">Cell outer membrane</location>
        <topology evidence="1 8">Multi-pass membrane protein</topology>
    </subcellularLocation>
</comment>
<dbReference type="Proteomes" id="UP000318148">
    <property type="component" value="Unassembled WGS sequence"/>
</dbReference>
<evidence type="ECO:0000259" key="9">
    <source>
        <dbReference type="Pfam" id="PF00593"/>
    </source>
</evidence>
<keyword evidence="2 8" id="KW-0813">Transport</keyword>
<evidence type="ECO:0000256" key="8">
    <source>
        <dbReference type="PROSITE-ProRule" id="PRU01360"/>
    </source>
</evidence>
<evidence type="ECO:0000256" key="2">
    <source>
        <dbReference type="ARBA" id="ARBA00022448"/>
    </source>
</evidence>
<evidence type="ECO:0000313" key="10">
    <source>
        <dbReference type="EMBL" id="RZO05561.1"/>
    </source>
</evidence>
<dbReference type="InterPro" id="IPR000531">
    <property type="entry name" value="Beta-barrel_TonB"/>
</dbReference>
<dbReference type="InterPro" id="IPR036942">
    <property type="entry name" value="Beta-barrel_TonB_sf"/>
</dbReference>
<evidence type="ECO:0000256" key="1">
    <source>
        <dbReference type="ARBA" id="ARBA00004571"/>
    </source>
</evidence>
<evidence type="ECO:0000256" key="5">
    <source>
        <dbReference type="ARBA" id="ARBA00023077"/>
    </source>
</evidence>
<dbReference type="Gene3D" id="2.40.170.20">
    <property type="entry name" value="TonB-dependent receptor, beta-barrel domain"/>
    <property type="match status" value="1"/>
</dbReference>
<feature type="domain" description="TonB-dependent receptor-like beta-barrel" evidence="9">
    <location>
        <begin position="21"/>
        <end position="404"/>
    </location>
</feature>
<proteinExistence type="inferred from homology"/>
<evidence type="ECO:0000256" key="6">
    <source>
        <dbReference type="ARBA" id="ARBA00023136"/>
    </source>
</evidence>
<evidence type="ECO:0000256" key="7">
    <source>
        <dbReference type="ARBA" id="ARBA00023237"/>
    </source>
</evidence>
<dbReference type="PROSITE" id="PS52016">
    <property type="entry name" value="TONB_DEPENDENT_REC_3"/>
    <property type="match status" value="1"/>
</dbReference>
<dbReference type="InterPro" id="IPR039426">
    <property type="entry name" value="TonB-dep_rcpt-like"/>
</dbReference>
<keyword evidence="4 8" id="KW-0812">Transmembrane</keyword>
<protein>
    <submittedName>
        <fullName evidence="10">TonB-dependent receptor</fullName>
    </submittedName>
</protein>
<keyword evidence="10" id="KW-0675">Receptor</keyword>
<dbReference type="SUPFAM" id="SSF56935">
    <property type="entry name" value="Porins"/>
    <property type="match status" value="1"/>
</dbReference>